<accession>A0A0L0HHU2</accession>
<gene>
    <name evidence="1" type="ORF">SPPG_09142</name>
</gene>
<evidence type="ECO:0000313" key="2">
    <source>
        <dbReference type="Proteomes" id="UP000053201"/>
    </source>
</evidence>
<protein>
    <submittedName>
        <fullName evidence="1">Uncharacterized protein</fullName>
    </submittedName>
</protein>
<dbReference type="EMBL" id="KQ257455">
    <property type="protein sequence ID" value="KND00653.1"/>
    <property type="molecule type" value="Genomic_DNA"/>
</dbReference>
<dbReference type="RefSeq" id="XP_016608692.1">
    <property type="nucleotide sequence ID" value="XM_016757299.1"/>
</dbReference>
<dbReference type="InParanoid" id="A0A0L0HHU2"/>
<name>A0A0L0HHU2_SPIPD</name>
<dbReference type="Proteomes" id="UP000053201">
    <property type="component" value="Unassembled WGS sequence"/>
</dbReference>
<proteinExistence type="predicted"/>
<organism evidence="1 2">
    <name type="scientific">Spizellomyces punctatus (strain DAOM BR117)</name>
    <dbReference type="NCBI Taxonomy" id="645134"/>
    <lineage>
        <taxon>Eukaryota</taxon>
        <taxon>Fungi</taxon>
        <taxon>Fungi incertae sedis</taxon>
        <taxon>Chytridiomycota</taxon>
        <taxon>Chytridiomycota incertae sedis</taxon>
        <taxon>Chytridiomycetes</taxon>
        <taxon>Spizellomycetales</taxon>
        <taxon>Spizellomycetaceae</taxon>
        <taxon>Spizellomyces</taxon>
    </lineage>
</organism>
<dbReference type="VEuPathDB" id="FungiDB:SPPG_09142"/>
<sequence>MSTSPRLEPVILGVARDALKSNFRDVSHGAIWLCPEYVVDITVIKGVGRMSARYILPIMVNNCTQDIVRSRVDWKYGPRLLFILVLHLPLSNVTTEAMAPVNV</sequence>
<keyword evidence="2" id="KW-1185">Reference proteome</keyword>
<reference evidence="1 2" key="1">
    <citation type="submission" date="2009-08" db="EMBL/GenBank/DDBJ databases">
        <title>The Genome Sequence of Spizellomyces punctatus strain DAOM BR117.</title>
        <authorList>
            <consortium name="The Broad Institute Genome Sequencing Platform"/>
            <person name="Russ C."/>
            <person name="Cuomo C."/>
            <person name="Shea T."/>
            <person name="Young S.K."/>
            <person name="Zeng Q."/>
            <person name="Koehrsen M."/>
            <person name="Haas B."/>
            <person name="Borodovsky M."/>
            <person name="Guigo R."/>
            <person name="Alvarado L."/>
            <person name="Berlin A."/>
            <person name="Bochicchio J."/>
            <person name="Borenstein D."/>
            <person name="Chapman S."/>
            <person name="Chen Z."/>
            <person name="Engels R."/>
            <person name="Freedman E."/>
            <person name="Gellesch M."/>
            <person name="Goldberg J."/>
            <person name="Griggs A."/>
            <person name="Gujja S."/>
            <person name="Heiman D."/>
            <person name="Hepburn T."/>
            <person name="Howarth C."/>
            <person name="Jen D."/>
            <person name="Larson L."/>
            <person name="Lewis B."/>
            <person name="Mehta T."/>
            <person name="Park D."/>
            <person name="Pearson M."/>
            <person name="Roberts A."/>
            <person name="Saif S."/>
            <person name="Shenoy N."/>
            <person name="Sisk P."/>
            <person name="Stolte C."/>
            <person name="Sykes S."/>
            <person name="Thomson T."/>
            <person name="Walk T."/>
            <person name="White J."/>
            <person name="Yandava C."/>
            <person name="Burger G."/>
            <person name="Gray M.W."/>
            <person name="Holland P.W.H."/>
            <person name="King N."/>
            <person name="Lang F.B.F."/>
            <person name="Roger A.J."/>
            <person name="Ruiz-Trillo I."/>
            <person name="Lander E."/>
            <person name="Nusbaum C."/>
        </authorList>
    </citation>
    <scope>NUCLEOTIDE SEQUENCE [LARGE SCALE GENOMIC DNA]</scope>
    <source>
        <strain evidence="1 2">DAOM BR117</strain>
    </source>
</reference>
<dbReference type="AlphaFoldDB" id="A0A0L0HHU2"/>
<evidence type="ECO:0000313" key="1">
    <source>
        <dbReference type="EMBL" id="KND00653.1"/>
    </source>
</evidence>
<dbReference type="GeneID" id="27692267"/>